<feature type="compositionally biased region" description="Polar residues" evidence="1">
    <location>
        <begin position="314"/>
        <end position="329"/>
    </location>
</feature>
<evidence type="ECO:0000256" key="1">
    <source>
        <dbReference type="SAM" id="MobiDB-lite"/>
    </source>
</evidence>
<reference evidence="5" key="1">
    <citation type="submission" date="2022-11" db="EMBL/GenBank/DDBJ databases">
        <title>Centuries of genome instability and evolution in soft-shell clam transmissible cancer (bioRxiv).</title>
        <authorList>
            <person name="Hart S.F.M."/>
            <person name="Yonemitsu M.A."/>
            <person name="Giersch R.M."/>
            <person name="Beal B.F."/>
            <person name="Arriagada G."/>
            <person name="Davis B.W."/>
            <person name="Ostrander E.A."/>
            <person name="Goff S.P."/>
            <person name="Metzger M.J."/>
        </authorList>
    </citation>
    <scope>NUCLEOTIDE SEQUENCE</scope>
    <source>
        <strain evidence="5">MELC-2E11</strain>
        <tissue evidence="5">Siphon/mantle</tissue>
    </source>
</reference>
<accession>A0ABY7FVV5</accession>
<feature type="domain" description="WSC" evidence="4">
    <location>
        <begin position="24"/>
        <end position="113"/>
    </location>
</feature>
<name>A0ABY7FVV5_MYAAR</name>
<evidence type="ECO:0000259" key="4">
    <source>
        <dbReference type="PROSITE" id="PS51212"/>
    </source>
</evidence>
<protein>
    <recommendedName>
        <fullName evidence="4">WSC domain-containing protein</fullName>
    </recommendedName>
</protein>
<feature type="transmembrane region" description="Helical" evidence="2">
    <location>
        <begin position="145"/>
        <end position="169"/>
    </location>
</feature>
<dbReference type="Pfam" id="PF01822">
    <property type="entry name" value="WSC"/>
    <property type="match status" value="1"/>
</dbReference>
<dbReference type="EMBL" id="CP111025">
    <property type="protein sequence ID" value="WAR25742.1"/>
    <property type="molecule type" value="Genomic_DNA"/>
</dbReference>
<evidence type="ECO:0000313" key="5">
    <source>
        <dbReference type="EMBL" id="WAR25742.1"/>
    </source>
</evidence>
<keyword evidence="2" id="KW-0472">Membrane</keyword>
<dbReference type="PROSITE" id="PS51212">
    <property type="entry name" value="WSC"/>
    <property type="match status" value="1"/>
</dbReference>
<evidence type="ECO:0000313" key="6">
    <source>
        <dbReference type="Proteomes" id="UP001164746"/>
    </source>
</evidence>
<keyword evidence="6" id="KW-1185">Reference proteome</keyword>
<feature type="signal peptide" evidence="3">
    <location>
        <begin position="1"/>
        <end position="26"/>
    </location>
</feature>
<keyword evidence="2" id="KW-1133">Transmembrane helix</keyword>
<dbReference type="Proteomes" id="UP001164746">
    <property type="component" value="Chromosome 14"/>
</dbReference>
<dbReference type="SMART" id="SM00321">
    <property type="entry name" value="WSC"/>
    <property type="match status" value="1"/>
</dbReference>
<gene>
    <name evidence="5" type="ORF">MAR_011446</name>
</gene>
<evidence type="ECO:0000256" key="2">
    <source>
        <dbReference type="SAM" id="Phobius"/>
    </source>
</evidence>
<organism evidence="5 6">
    <name type="scientific">Mya arenaria</name>
    <name type="common">Soft-shell clam</name>
    <dbReference type="NCBI Taxonomy" id="6604"/>
    <lineage>
        <taxon>Eukaryota</taxon>
        <taxon>Metazoa</taxon>
        <taxon>Spiralia</taxon>
        <taxon>Lophotrochozoa</taxon>
        <taxon>Mollusca</taxon>
        <taxon>Bivalvia</taxon>
        <taxon>Autobranchia</taxon>
        <taxon>Heteroconchia</taxon>
        <taxon>Euheterodonta</taxon>
        <taxon>Imparidentia</taxon>
        <taxon>Neoheterodontei</taxon>
        <taxon>Myida</taxon>
        <taxon>Myoidea</taxon>
        <taxon>Myidae</taxon>
        <taxon>Mya</taxon>
    </lineage>
</organism>
<proteinExistence type="predicted"/>
<keyword evidence="2" id="KW-0812">Transmembrane</keyword>
<keyword evidence="3" id="KW-0732">Signal</keyword>
<evidence type="ECO:0000256" key="3">
    <source>
        <dbReference type="SAM" id="SignalP"/>
    </source>
</evidence>
<feature type="chain" id="PRO_5045150839" description="WSC domain-containing protein" evidence="3">
    <location>
        <begin position="27"/>
        <end position="358"/>
    </location>
</feature>
<sequence length="358" mass="39612">MKSEQCSIIVTCILCFMEIGVQFCFGANGCYYVNNTFFERNNGSVKTGNQMQTCAKQCLAQRYGYFALQDIKCYCLDNLPEVRVLGGKCTYSCPGNNLETCGGPNTLTVYDASNITCLLLQGSSPIMSNCSKKHDCICQTDENRLAVYVPVSVTLCVIVAVAIIVAFYLRRKRGKKKAELQTINLSPIEQIHPECELGEYTEIQQLPESAANMKAAGSEVSGHGYNTLHQQLEPAYSDSREDLYNKTEKPSIDNGQYNVSSVSTFSTKCAIKTQAMTDNVYNTFLSPDGRYGDYDSQYDVSSASALSKSSGKSNGQTDNVYNTFQTPNDTEYSETNFHIKGKETLPTDNEYGVAKRHI</sequence>
<dbReference type="InterPro" id="IPR002889">
    <property type="entry name" value="WSC_carb-bd"/>
</dbReference>
<feature type="region of interest" description="Disordered" evidence="1">
    <location>
        <begin position="305"/>
        <end position="329"/>
    </location>
</feature>